<dbReference type="InterPro" id="IPR038763">
    <property type="entry name" value="DHH_sf"/>
</dbReference>
<dbReference type="PANTHER" id="PTHR47618:SF1">
    <property type="entry name" value="BIFUNCTIONAL OLIGORIBONUCLEASE AND PAP PHOSPHATASE NRNA"/>
    <property type="match status" value="1"/>
</dbReference>
<evidence type="ECO:0000313" key="3">
    <source>
        <dbReference type="EMBL" id="AOO64083.1"/>
    </source>
</evidence>
<reference evidence="4" key="1">
    <citation type="submission" date="2016-08" db="EMBL/GenBank/DDBJ databases">
        <title>Complete genome sequence of the organohalide-respiring Epsilonproteobacterium Sulfurospirillum halorespirans.</title>
        <authorList>
            <person name="Goris T."/>
            <person name="Zimmermann J."/>
            <person name="Schenz B."/>
            <person name="Lemos M."/>
            <person name="Hackermueller J."/>
            <person name="Diekert G."/>
        </authorList>
    </citation>
    <scope>NUCLEOTIDE SEQUENCE [LARGE SCALE GENOMIC DNA]</scope>
    <source>
        <strain>DSM 13726</strain>
        <strain evidence="4">PCE-M2</strain>
    </source>
</reference>
<feature type="domain" description="DHHA1" evidence="2">
    <location>
        <begin position="227"/>
        <end position="308"/>
    </location>
</feature>
<dbReference type="EMBL" id="CP017111">
    <property type="protein sequence ID" value="AOO64083.1"/>
    <property type="molecule type" value="Genomic_DNA"/>
</dbReference>
<name>A0A1D7TGG3_9BACT</name>
<dbReference type="Pfam" id="PF02272">
    <property type="entry name" value="DHHA1"/>
    <property type="match status" value="1"/>
</dbReference>
<dbReference type="PATRIC" id="fig|1193502.14.peg.291"/>
<dbReference type="AlphaFoldDB" id="A0A1D7TGG3"/>
<organism evidence="3 4">
    <name type="scientific">Sulfurospirillum halorespirans DSM 13726</name>
    <dbReference type="NCBI Taxonomy" id="1193502"/>
    <lineage>
        <taxon>Bacteria</taxon>
        <taxon>Pseudomonadati</taxon>
        <taxon>Campylobacterota</taxon>
        <taxon>Epsilonproteobacteria</taxon>
        <taxon>Campylobacterales</taxon>
        <taxon>Sulfurospirillaceae</taxon>
        <taxon>Sulfurospirillum</taxon>
    </lineage>
</organism>
<proteinExistence type="predicted"/>
<gene>
    <name evidence="3" type="ORF">SHALO_0286</name>
</gene>
<dbReference type="RefSeq" id="WP_069477051.1">
    <property type="nucleotide sequence ID" value="NZ_CP017111.1"/>
</dbReference>
<protein>
    <submittedName>
        <fullName evidence="3">Putative bifunctional oligoribonuclease and PAP phosphatase</fullName>
    </submittedName>
</protein>
<dbReference type="Gene3D" id="3.90.1640.10">
    <property type="entry name" value="inorganic pyrophosphatase (n-terminal core)"/>
    <property type="match status" value="1"/>
</dbReference>
<dbReference type="InterPro" id="IPR051319">
    <property type="entry name" value="Oligoribo/pAp-PDE_c-di-AMP_PDE"/>
</dbReference>
<dbReference type="GO" id="GO:0003676">
    <property type="term" value="F:nucleic acid binding"/>
    <property type="evidence" value="ECO:0007669"/>
    <property type="project" value="InterPro"/>
</dbReference>
<evidence type="ECO:0000313" key="4">
    <source>
        <dbReference type="Proteomes" id="UP000094609"/>
    </source>
</evidence>
<dbReference type="Pfam" id="PF01368">
    <property type="entry name" value="DHH"/>
    <property type="match status" value="1"/>
</dbReference>
<sequence>MYHQAWKRMLEANHIVIVSHVHPDGDTLGSALALYDALIRTGKKVTHYNKNSELPRVYDFLPGFSKIKNSVPKHFDLVVSCDCSTRDRLKIPLGDYEIINIDHHLTNHYFGDINLVVDRFTSAGMVVYELLKANGIEMSQACATCLYTAIADDTGFFQYGDMDEFTFSIVAQLVKDGANPKEIASKVKRRESLSKIRLYGYMLNHFDLYENGRIATIIFDKAALEATGAKRDDTKNIVNMLRSIANVTIAIMILEEKEGGYKVSLRSKDINVSNVALEYQGGGHKTAAGFEVPICDPKMLRDEIVEKIKRIDKE</sequence>
<dbReference type="Gene3D" id="3.10.310.30">
    <property type="match status" value="1"/>
</dbReference>
<evidence type="ECO:0000259" key="1">
    <source>
        <dbReference type="Pfam" id="PF01368"/>
    </source>
</evidence>
<dbReference type="Proteomes" id="UP000094609">
    <property type="component" value="Chromosome"/>
</dbReference>
<evidence type="ECO:0000259" key="2">
    <source>
        <dbReference type="Pfam" id="PF02272"/>
    </source>
</evidence>
<accession>A0A1D7TGG3</accession>
<dbReference type="KEGG" id="shal:SHALO_0286"/>
<dbReference type="InterPro" id="IPR001667">
    <property type="entry name" value="DDH_dom"/>
</dbReference>
<feature type="domain" description="DDH" evidence="1">
    <location>
        <begin position="14"/>
        <end position="150"/>
    </location>
</feature>
<dbReference type="STRING" id="1193502.SHALO_0286"/>
<dbReference type="SUPFAM" id="SSF64182">
    <property type="entry name" value="DHH phosphoesterases"/>
    <property type="match status" value="1"/>
</dbReference>
<keyword evidence="4" id="KW-1185">Reference proteome</keyword>
<dbReference type="InterPro" id="IPR003156">
    <property type="entry name" value="DHHA1_dom"/>
</dbReference>
<dbReference type="PANTHER" id="PTHR47618">
    <property type="entry name" value="BIFUNCTIONAL OLIGORIBONUCLEASE AND PAP PHOSPHATASE NRNA"/>
    <property type="match status" value="1"/>
</dbReference>